<accession>W4LKJ1</accession>
<dbReference type="PANTHER" id="PTHR48080">
    <property type="entry name" value="D-GALACTONATE DEHYDRATASE-RELATED"/>
    <property type="match status" value="1"/>
</dbReference>
<dbReference type="Gene3D" id="3.30.390.10">
    <property type="entry name" value="Enolase-like, N-terminal domain"/>
    <property type="match status" value="1"/>
</dbReference>
<dbReference type="CDD" id="cd03316">
    <property type="entry name" value="MR_like"/>
    <property type="match status" value="1"/>
</dbReference>
<keyword evidence="4" id="KW-1185">Reference proteome</keyword>
<dbReference type="InterPro" id="IPR013342">
    <property type="entry name" value="Mandelate_racemase_C"/>
</dbReference>
<dbReference type="GO" id="GO:0009063">
    <property type="term" value="P:amino acid catabolic process"/>
    <property type="evidence" value="ECO:0007669"/>
    <property type="project" value="InterPro"/>
</dbReference>
<dbReference type="HOGENOM" id="CLU_030273_3_2_7"/>
<keyword evidence="1" id="KW-0456">Lyase</keyword>
<dbReference type="InterPro" id="IPR018110">
    <property type="entry name" value="Mandel_Rmase/mucon_lact_enz_CS"/>
</dbReference>
<dbReference type="InterPro" id="IPR029017">
    <property type="entry name" value="Enolase-like_N"/>
</dbReference>
<dbReference type="InterPro" id="IPR036849">
    <property type="entry name" value="Enolase-like_C_sf"/>
</dbReference>
<dbReference type="Pfam" id="PF13378">
    <property type="entry name" value="MR_MLE_C"/>
    <property type="match status" value="1"/>
</dbReference>
<evidence type="ECO:0000259" key="2">
    <source>
        <dbReference type="SMART" id="SM00922"/>
    </source>
</evidence>
<dbReference type="AlphaFoldDB" id="W4LKJ1"/>
<sequence>MKITNIESFIVGAGWRPWTFVKVETDEGITGWGECSDGRSPHGVVGMFTDLAPLLIGQDPRAFEARFWDMMRGTRQSPGGIAAKAIAGIECALVDIKAKALGISVAELFGGPIRDSVRVYWSHCGSSRVRHPELLGTPPIETWNDITALGKEVVERGFTALKTNVVMPGKGGTWYSGFDGLMGPNDEYVPNWLLRHIETLIGTFRDAVGPDFDINLDLNFHFKPEACMRIAQVLEPFNLHWLEIDRYDPEALLQIKQSTNTKICTGENLYYMHDYIPYFERHAADVFMIDVPWNGFGPSKKIGDLAEVYQLNVAPHNYYSHMSSLMSASLCAVLSNVRIMEIDIDDVPWKDELTTAVPEIKDGYMTIPSGPGWGADINEEVARAHPWDASQVGYSKTVPPPKSFS</sequence>
<dbReference type="PANTHER" id="PTHR48080:SF2">
    <property type="entry name" value="D-GALACTONATE DEHYDRATASE"/>
    <property type="match status" value="1"/>
</dbReference>
<evidence type="ECO:0000313" key="3">
    <source>
        <dbReference type="EMBL" id="ETW98502.1"/>
    </source>
</evidence>
<dbReference type="Proteomes" id="UP000019141">
    <property type="component" value="Unassembled WGS sequence"/>
</dbReference>
<dbReference type="InterPro" id="IPR013341">
    <property type="entry name" value="Mandelate_racemase_N_dom"/>
</dbReference>
<proteinExistence type="predicted"/>
<protein>
    <recommendedName>
        <fullName evidence="2">Mandelate racemase/muconate lactonizing enzyme C-terminal domain-containing protein</fullName>
    </recommendedName>
</protein>
<dbReference type="InterPro" id="IPR029065">
    <property type="entry name" value="Enolase_C-like"/>
</dbReference>
<gene>
    <name evidence="3" type="ORF">ETSY1_18455</name>
</gene>
<reference evidence="3 4" key="1">
    <citation type="journal article" date="2014" name="Nature">
        <title>An environmental bacterial taxon with a large and distinct metabolic repertoire.</title>
        <authorList>
            <person name="Wilson M.C."/>
            <person name="Mori T."/>
            <person name="Ruckert C."/>
            <person name="Uria A.R."/>
            <person name="Helf M.J."/>
            <person name="Takada K."/>
            <person name="Gernert C."/>
            <person name="Steffens U.A."/>
            <person name="Heycke N."/>
            <person name="Schmitt S."/>
            <person name="Rinke C."/>
            <person name="Helfrich E.J."/>
            <person name="Brachmann A.O."/>
            <person name="Gurgui C."/>
            <person name="Wakimoto T."/>
            <person name="Kracht M."/>
            <person name="Crusemann M."/>
            <person name="Hentschel U."/>
            <person name="Abe I."/>
            <person name="Matsunaga S."/>
            <person name="Kalinowski J."/>
            <person name="Takeyama H."/>
            <person name="Piel J."/>
        </authorList>
    </citation>
    <scope>NUCLEOTIDE SEQUENCE [LARGE SCALE GENOMIC DNA]</scope>
    <source>
        <strain evidence="4">TSY1</strain>
    </source>
</reference>
<dbReference type="SMART" id="SM00922">
    <property type="entry name" value="MR_MLE"/>
    <property type="match status" value="1"/>
</dbReference>
<dbReference type="Gene3D" id="3.20.20.120">
    <property type="entry name" value="Enolase-like C-terminal domain"/>
    <property type="match status" value="1"/>
</dbReference>
<evidence type="ECO:0000256" key="1">
    <source>
        <dbReference type="ARBA" id="ARBA00023239"/>
    </source>
</evidence>
<organism evidence="3 4">
    <name type="scientific">Entotheonella factor</name>
    <dbReference type="NCBI Taxonomy" id="1429438"/>
    <lineage>
        <taxon>Bacteria</taxon>
        <taxon>Pseudomonadati</taxon>
        <taxon>Nitrospinota/Tectimicrobiota group</taxon>
        <taxon>Candidatus Tectimicrobiota</taxon>
        <taxon>Candidatus Entotheonellia</taxon>
        <taxon>Candidatus Entotheonellales</taxon>
        <taxon>Candidatus Entotheonellaceae</taxon>
        <taxon>Candidatus Entotheonella</taxon>
    </lineage>
</organism>
<name>W4LKJ1_ENTF1</name>
<dbReference type="SFLD" id="SFLDG00179">
    <property type="entry name" value="mandelate_racemase"/>
    <property type="match status" value="1"/>
</dbReference>
<dbReference type="EMBL" id="AZHW01000548">
    <property type="protein sequence ID" value="ETW98502.1"/>
    <property type="molecule type" value="Genomic_DNA"/>
</dbReference>
<dbReference type="PATRIC" id="fig|1429438.4.peg.3608"/>
<comment type="caution">
    <text evidence="3">The sequence shown here is derived from an EMBL/GenBank/DDBJ whole genome shotgun (WGS) entry which is preliminary data.</text>
</comment>
<dbReference type="InterPro" id="IPR034593">
    <property type="entry name" value="DgoD-like"/>
</dbReference>
<dbReference type="SFLD" id="SFLDS00001">
    <property type="entry name" value="Enolase"/>
    <property type="match status" value="1"/>
</dbReference>
<evidence type="ECO:0000313" key="4">
    <source>
        <dbReference type="Proteomes" id="UP000019141"/>
    </source>
</evidence>
<dbReference type="GO" id="GO:0016829">
    <property type="term" value="F:lyase activity"/>
    <property type="evidence" value="ECO:0007669"/>
    <property type="project" value="UniProtKB-KW"/>
</dbReference>
<dbReference type="Pfam" id="PF02746">
    <property type="entry name" value="MR_MLE_N"/>
    <property type="match status" value="1"/>
</dbReference>
<dbReference type="SUPFAM" id="SSF54826">
    <property type="entry name" value="Enolase N-terminal domain-like"/>
    <property type="match status" value="1"/>
</dbReference>
<feature type="domain" description="Mandelate racemase/muconate lactonizing enzyme C-terminal" evidence="2">
    <location>
        <begin position="143"/>
        <end position="262"/>
    </location>
</feature>
<dbReference type="SUPFAM" id="SSF51604">
    <property type="entry name" value="Enolase C-terminal domain-like"/>
    <property type="match status" value="1"/>
</dbReference>
<dbReference type="PROSITE" id="PS00908">
    <property type="entry name" value="MR_MLE_1"/>
    <property type="match status" value="1"/>
</dbReference>